<reference evidence="1 2" key="1">
    <citation type="submission" date="2021-01" db="EMBL/GenBank/DDBJ databases">
        <title>Whole genome shotgun sequence of Planotetraspora kaengkrachanensis NBRC 104272.</title>
        <authorList>
            <person name="Komaki H."/>
            <person name="Tamura T."/>
        </authorList>
    </citation>
    <scope>NUCLEOTIDE SEQUENCE [LARGE SCALE GENOMIC DNA]</scope>
    <source>
        <strain evidence="1 2">NBRC 104272</strain>
    </source>
</reference>
<sequence length="155" mass="16977">MTTSLTYSDSIFITATPEDVYAVVSDVTRTGEWSPICQECWWDEGDGPRAGAQFTGRNVTPDRTWEARCEVISAVEGAEFGWSVNGGKVKWLYSMRDVEGGTELTESWEFTPAGQAFFVEKYGDDAPTEIATRAEAAHVGIPATLAAIKRIIEQG</sequence>
<dbReference type="RefSeq" id="WP_203887541.1">
    <property type="nucleotide sequence ID" value="NZ_BAABHH010000013.1"/>
</dbReference>
<dbReference type="SUPFAM" id="SSF55961">
    <property type="entry name" value="Bet v1-like"/>
    <property type="match status" value="1"/>
</dbReference>
<organism evidence="1 2">
    <name type="scientific">Planotetraspora kaengkrachanensis</name>
    <dbReference type="NCBI Taxonomy" id="575193"/>
    <lineage>
        <taxon>Bacteria</taxon>
        <taxon>Bacillati</taxon>
        <taxon>Actinomycetota</taxon>
        <taxon>Actinomycetes</taxon>
        <taxon>Streptosporangiales</taxon>
        <taxon>Streptosporangiaceae</taxon>
        <taxon>Planotetraspora</taxon>
    </lineage>
</organism>
<dbReference type="AlphaFoldDB" id="A0A8J3Q019"/>
<evidence type="ECO:0000313" key="1">
    <source>
        <dbReference type="EMBL" id="GIG84264.1"/>
    </source>
</evidence>
<protein>
    <submittedName>
        <fullName evidence="1">Polyketide cyclase</fullName>
    </submittedName>
</protein>
<comment type="caution">
    <text evidence="1">The sequence shown here is derived from an EMBL/GenBank/DDBJ whole genome shotgun (WGS) entry which is preliminary data.</text>
</comment>
<dbReference type="InterPro" id="IPR023393">
    <property type="entry name" value="START-like_dom_sf"/>
</dbReference>
<dbReference type="Pfam" id="PF10604">
    <property type="entry name" value="Polyketide_cyc2"/>
    <property type="match status" value="1"/>
</dbReference>
<dbReference type="EMBL" id="BONV01000049">
    <property type="protein sequence ID" value="GIG84264.1"/>
    <property type="molecule type" value="Genomic_DNA"/>
</dbReference>
<proteinExistence type="predicted"/>
<dbReference type="Gene3D" id="3.30.530.20">
    <property type="match status" value="1"/>
</dbReference>
<dbReference type="CDD" id="cd07812">
    <property type="entry name" value="SRPBCC"/>
    <property type="match status" value="1"/>
</dbReference>
<evidence type="ECO:0000313" key="2">
    <source>
        <dbReference type="Proteomes" id="UP000630097"/>
    </source>
</evidence>
<accession>A0A8J3Q019</accession>
<gene>
    <name evidence="1" type="ORF">Pka01_73910</name>
</gene>
<name>A0A8J3Q019_9ACTN</name>
<dbReference type="Proteomes" id="UP000630097">
    <property type="component" value="Unassembled WGS sequence"/>
</dbReference>
<dbReference type="InterPro" id="IPR019587">
    <property type="entry name" value="Polyketide_cyclase/dehydratase"/>
</dbReference>
<keyword evidence="2" id="KW-1185">Reference proteome</keyword>